<evidence type="ECO:0000256" key="1">
    <source>
        <dbReference type="SAM" id="MobiDB-lite"/>
    </source>
</evidence>
<evidence type="ECO:0000313" key="3">
    <source>
        <dbReference type="EMBL" id="KAA5804019.1"/>
    </source>
</evidence>
<dbReference type="RefSeq" id="WP_233205213.1">
    <property type="nucleotide sequence ID" value="NZ_VWOJ01000002.1"/>
</dbReference>
<dbReference type="InterPro" id="IPR003654">
    <property type="entry name" value="OAR_dom"/>
</dbReference>
<feature type="region of interest" description="Disordered" evidence="1">
    <location>
        <begin position="152"/>
        <end position="184"/>
    </location>
</feature>
<feature type="region of interest" description="Disordered" evidence="1">
    <location>
        <begin position="222"/>
        <end position="266"/>
    </location>
</feature>
<keyword evidence="4" id="KW-1185">Reference proteome</keyword>
<protein>
    <recommendedName>
        <fullName evidence="2">OAR domain-containing protein</fullName>
    </recommendedName>
</protein>
<organism evidence="3 4">
    <name type="scientific">Alkalicaulis satelles</name>
    <dbReference type="NCBI Taxonomy" id="2609175"/>
    <lineage>
        <taxon>Bacteria</taxon>
        <taxon>Pseudomonadati</taxon>
        <taxon>Pseudomonadota</taxon>
        <taxon>Alphaproteobacteria</taxon>
        <taxon>Maricaulales</taxon>
        <taxon>Maricaulaceae</taxon>
        <taxon>Alkalicaulis</taxon>
    </lineage>
</organism>
<reference evidence="3 4" key="1">
    <citation type="submission" date="2019-09" db="EMBL/GenBank/DDBJ databases">
        <authorList>
            <person name="Kevbrin V."/>
            <person name="Grouzdev D.S."/>
        </authorList>
    </citation>
    <scope>NUCLEOTIDE SEQUENCE [LARGE SCALE GENOMIC DNA]</scope>
    <source>
        <strain evidence="3 4">G-192</strain>
    </source>
</reference>
<sequence length="316" mass="34552">MPRQQSPGYPNMSLQKAIDRVRKIHDADRTAEIDRETAAIHLGYSGLSGASDKAIASLVHYGLLERGGKGLVRVSKMAVDILHPDSPAGKRRALVEAAFHPQVFRSIKERFPHVPSEPALKSWLVRENFQDRAIGPVTQAYLDTCRYLEQEEVDGSGGPSAGEAGESSSMQPLEGSATTPKVGDYVQWDSGGALQFEKPRRIRWVSDDEAWLAVEGSDTGIPMTEVSIEKPPAPPSGVRVPPEGGMTPPPAPPSPNTLKTQGGERPPFKVIQEGAKIHVEAYDLNASSLARLRRKLEKYQEILEMDTDEDEEEGDL</sequence>
<feature type="compositionally biased region" description="Low complexity" evidence="1">
    <location>
        <begin position="236"/>
        <end position="246"/>
    </location>
</feature>
<comment type="caution">
    <text evidence="3">The sequence shown here is derived from an EMBL/GenBank/DDBJ whole genome shotgun (WGS) entry which is preliminary data.</text>
</comment>
<accession>A0A5M6ZH19</accession>
<evidence type="ECO:0000259" key="2">
    <source>
        <dbReference type="PROSITE" id="PS50803"/>
    </source>
</evidence>
<name>A0A5M6ZH19_9PROT</name>
<proteinExistence type="predicted"/>
<dbReference type="PROSITE" id="PS50803">
    <property type="entry name" value="OAR"/>
    <property type="match status" value="1"/>
</dbReference>
<feature type="domain" description="OAR" evidence="2">
    <location>
        <begin position="287"/>
        <end position="300"/>
    </location>
</feature>
<evidence type="ECO:0000313" key="4">
    <source>
        <dbReference type="Proteomes" id="UP000325122"/>
    </source>
</evidence>
<gene>
    <name evidence="3" type="ORF">F1654_09570</name>
</gene>
<dbReference type="AlphaFoldDB" id="A0A5M6ZH19"/>
<dbReference type="EMBL" id="VWOJ01000002">
    <property type="protein sequence ID" value="KAA5804019.1"/>
    <property type="molecule type" value="Genomic_DNA"/>
</dbReference>
<dbReference type="Proteomes" id="UP000325122">
    <property type="component" value="Unassembled WGS sequence"/>
</dbReference>